<protein>
    <submittedName>
        <fullName evidence="1">Uncharacterized protein</fullName>
    </submittedName>
</protein>
<evidence type="ECO:0000313" key="1">
    <source>
        <dbReference type="EMBL" id="ERG92149.1"/>
    </source>
</evidence>
<organism evidence="1 2">
    <name type="scientific">Haloquadratum walsbyi J07HQW1</name>
    <dbReference type="NCBI Taxonomy" id="1238424"/>
    <lineage>
        <taxon>Archaea</taxon>
        <taxon>Methanobacteriati</taxon>
        <taxon>Methanobacteriota</taxon>
        <taxon>Stenosarchaea group</taxon>
        <taxon>Halobacteria</taxon>
        <taxon>Halobacteriales</taxon>
        <taxon>Haloferacaceae</taxon>
        <taxon>Haloquadratum</taxon>
    </lineage>
</organism>
<dbReference type="EMBL" id="KE356560">
    <property type="protein sequence ID" value="ERG92149.1"/>
    <property type="molecule type" value="Genomic_DNA"/>
</dbReference>
<sequence length="229" mass="25187">LNHQCQDHLSMFSVRKTPLVDLYLRVGVRVELMKRRKLVVSLITAGTVAIAGCSGSETQSAEQQREFSTTGNDSKLIQSPVDDLTLTTEDLPGSDWEQNRSGADATFAMQGFSKPTTESYVAVLFNIRKKPDVSAATDGYEPITPEYLTGSSVGETESRELNVGVASELYSWDGENGVGPGYLIKIRDANVFCHLLWAVRPSDGEYLPEDPVSLDQMGQLAVTIHTKWR</sequence>
<dbReference type="Proteomes" id="UP000030649">
    <property type="component" value="Unassembled WGS sequence"/>
</dbReference>
<name>U1MQ55_9EURY</name>
<reference evidence="1 2" key="1">
    <citation type="journal article" date="2013" name="PLoS ONE">
        <title>Assembly-driven community genomics of a hypersaline microbial ecosystem.</title>
        <authorList>
            <person name="Podell S."/>
            <person name="Ugalde J.A."/>
            <person name="Narasingarao P."/>
            <person name="Banfield J.F."/>
            <person name="Heidelberg K.B."/>
            <person name="Allen E.E."/>
        </authorList>
    </citation>
    <scope>NUCLEOTIDE SEQUENCE [LARGE SCALE GENOMIC DNA]</scope>
    <source>
        <strain evidence="2">J07HQW1</strain>
    </source>
</reference>
<feature type="non-terminal residue" evidence="1">
    <location>
        <position position="1"/>
    </location>
</feature>
<evidence type="ECO:0000313" key="2">
    <source>
        <dbReference type="Proteomes" id="UP000030649"/>
    </source>
</evidence>
<dbReference type="HOGENOM" id="CLU_1206942_0_0_2"/>
<dbReference type="AlphaFoldDB" id="U1MQ55"/>
<proteinExistence type="predicted"/>
<accession>U1MQ55</accession>
<gene>
    <name evidence="1" type="ORF">J07HQW1_02184</name>
</gene>